<dbReference type="SUPFAM" id="SSF52047">
    <property type="entry name" value="RNI-like"/>
    <property type="match status" value="1"/>
</dbReference>
<feature type="compositionally biased region" description="Polar residues" evidence="1">
    <location>
        <begin position="1"/>
        <end position="37"/>
    </location>
</feature>
<protein>
    <recommendedName>
        <fullName evidence="4">F-box domain-containing protein</fullName>
    </recommendedName>
</protein>
<keyword evidence="3" id="KW-1185">Reference proteome</keyword>
<evidence type="ECO:0008006" key="4">
    <source>
        <dbReference type="Google" id="ProtNLM"/>
    </source>
</evidence>
<evidence type="ECO:0000256" key="1">
    <source>
        <dbReference type="SAM" id="MobiDB-lite"/>
    </source>
</evidence>
<gene>
    <name evidence="2" type="ORF">F5878DRAFT_600688</name>
</gene>
<comment type="caution">
    <text evidence="2">The sequence shown here is derived from an EMBL/GenBank/DDBJ whole genome shotgun (WGS) entry which is preliminary data.</text>
</comment>
<dbReference type="AlphaFoldDB" id="A0AA38PLS1"/>
<accession>A0AA38PLS1</accession>
<name>A0AA38PLS1_9AGAR</name>
<evidence type="ECO:0000313" key="3">
    <source>
        <dbReference type="Proteomes" id="UP001163846"/>
    </source>
</evidence>
<feature type="region of interest" description="Disordered" evidence="1">
    <location>
        <begin position="1"/>
        <end position="38"/>
    </location>
</feature>
<dbReference type="Proteomes" id="UP001163846">
    <property type="component" value="Unassembled WGS sequence"/>
</dbReference>
<reference evidence="2" key="1">
    <citation type="submission" date="2022-08" db="EMBL/GenBank/DDBJ databases">
        <authorList>
            <consortium name="DOE Joint Genome Institute"/>
            <person name="Min B."/>
            <person name="Riley R."/>
            <person name="Sierra-Patev S."/>
            <person name="Naranjo-Ortiz M."/>
            <person name="Looney B."/>
            <person name="Konkel Z."/>
            <person name="Slot J.C."/>
            <person name="Sakamoto Y."/>
            <person name="Steenwyk J.L."/>
            <person name="Rokas A."/>
            <person name="Carro J."/>
            <person name="Camarero S."/>
            <person name="Ferreira P."/>
            <person name="Molpeceres G."/>
            <person name="Ruiz-Duenas F.J."/>
            <person name="Serrano A."/>
            <person name="Henrissat B."/>
            <person name="Drula E."/>
            <person name="Hughes K.W."/>
            <person name="Mata J.L."/>
            <person name="Ishikawa N.K."/>
            <person name="Vargas-Isla R."/>
            <person name="Ushijima S."/>
            <person name="Smith C.A."/>
            <person name="Ahrendt S."/>
            <person name="Andreopoulos W."/>
            <person name="He G."/>
            <person name="Labutti K."/>
            <person name="Lipzen A."/>
            <person name="Ng V."/>
            <person name="Sandor L."/>
            <person name="Barry K."/>
            <person name="Martinez A.T."/>
            <person name="Xiao Y."/>
            <person name="Gibbons J.G."/>
            <person name="Terashima K."/>
            <person name="Hibbett D.S."/>
            <person name="Grigoriev I.V."/>
        </authorList>
    </citation>
    <scope>NUCLEOTIDE SEQUENCE</scope>
    <source>
        <strain evidence="2">TFB9207</strain>
    </source>
</reference>
<proteinExistence type="predicted"/>
<dbReference type="EMBL" id="MU805944">
    <property type="protein sequence ID" value="KAJ3844960.1"/>
    <property type="molecule type" value="Genomic_DNA"/>
</dbReference>
<sequence>MASDPSTNAGPSRASPSSGTDLPSQGSSRTAPQSVTPEQYIHIRLEQDSWKPHPLSPEEIQDIRQQCSKLFTDSLRRHAYVGILKAQPVTTAEQRERLALVVHKYEVDAIKTYISYHLIFWRIFRFHDLPMEILSNIIRFVVWSAPSPQIGIRWRLHLTWVSRYLRHAAISDPTLWNAIWFRDNPPFERSLAFVERSRTCPLDLRINDTPTRRFTDQEVCALLKALTPHLHHVRMLIILFEDWEPILSVLKWLNDYGREGLRPLTMERFEIHRTGNPYLWPGLAWRGTKFDPVDHSVSLYALFGGRHVSELKYFTMSGVYIDWVNTPSLENLTALDLRRIPLELCPSLPRFREILASSPMLTKLSLDGAGPASNTTVNTYPAINLPHLHTLVLANFVASFTKSILSHFTASNVRDLTIMNFKGLGYGPFYEIMIGRFQKVKLLTLHTTTCPIDILPVMIKWLGSMPLLAYARLSALERDILQAFLFDPDTIKVHPDLPPSLRASFRIVEDFTSTDLAVPPTEALESVRPKPHIVSPRLNVLEVQMIPPDVFGEFVLARKLCGVPIRKTYMSQTMAINFAPPAFADMKENIDTLIPVVGFGAKTQEEEELLNEP</sequence>
<organism evidence="2 3">
    <name type="scientific">Lentinula raphanica</name>
    <dbReference type="NCBI Taxonomy" id="153919"/>
    <lineage>
        <taxon>Eukaryota</taxon>
        <taxon>Fungi</taxon>
        <taxon>Dikarya</taxon>
        <taxon>Basidiomycota</taxon>
        <taxon>Agaricomycotina</taxon>
        <taxon>Agaricomycetes</taxon>
        <taxon>Agaricomycetidae</taxon>
        <taxon>Agaricales</taxon>
        <taxon>Marasmiineae</taxon>
        <taxon>Omphalotaceae</taxon>
        <taxon>Lentinula</taxon>
    </lineage>
</organism>
<evidence type="ECO:0000313" key="2">
    <source>
        <dbReference type="EMBL" id="KAJ3844960.1"/>
    </source>
</evidence>